<dbReference type="PANTHER" id="PTHR23044">
    <property type="entry name" value="3'-5' EXONUCLEASE ERI1-RELATED"/>
    <property type="match status" value="1"/>
</dbReference>
<feature type="domain" description="Exonuclease" evidence="4">
    <location>
        <begin position="4"/>
        <end position="183"/>
    </location>
</feature>
<dbReference type="PANTHER" id="PTHR23044:SF61">
    <property type="entry name" value="3'-5' EXORIBONUCLEASE 1-RELATED"/>
    <property type="match status" value="1"/>
</dbReference>
<keyword evidence="3 5" id="KW-0269">Exonuclease</keyword>
<evidence type="ECO:0000313" key="6">
    <source>
        <dbReference type="Proteomes" id="UP001595528"/>
    </source>
</evidence>
<comment type="caution">
    <text evidence="5">The sequence shown here is derived from an EMBL/GenBank/DDBJ whole genome shotgun (WGS) entry which is preliminary data.</text>
</comment>
<gene>
    <name evidence="5" type="ORF">ACFOGJ_07495</name>
</gene>
<dbReference type="CDD" id="cd06133">
    <property type="entry name" value="ERI-1_3'hExo_like"/>
    <property type="match status" value="1"/>
</dbReference>
<dbReference type="Pfam" id="PF00929">
    <property type="entry name" value="RNase_T"/>
    <property type="match status" value="1"/>
</dbReference>
<evidence type="ECO:0000313" key="5">
    <source>
        <dbReference type="EMBL" id="MFC3227067.1"/>
    </source>
</evidence>
<dbReference type="SMART" id="SM00479">
    <property type="entry name" value="EXOIII"/>
    <property type="match status" value="1"/>
</dbReference>
<dbReference type="InterPro" id="IPR036397">
    <property type="entry name" value="RNaseH_sf"/>
</dbReference>
<dbReference type="InterPro" id="IPR051274">
    <property type="entry name" value="3-5_Exoribonuclease"/>
</dbReference>
<keyword evidence="6" id="KW-1185">Reference proteome</keyword>
<reference evidence="6" key="1">
    <citation type="journal article" date="2019" name="Int. J. Syst. Evol. Microbiol.">
        <title>The Global Catalogue of Microorganisms (GCM) 10K type strain sequencing project: providing services to taxonomists for standard genome sequencing and annotation.</title>
        <authorList>
            <consortium name="The Broad Institute Genomics Platform"/>
            <consortium name="The Broad Institute Genome Sequencing Center for Infectious Disease"/>
            <person name="Wu L."/>
            <person name="Ma J."/>
        </authorList>
    </citation>
    <scope>NUCLEOTIDE SEQUENCE [LARGE SCALE GENOMIC DNA]</scope>
    <source>
        <strain evidence="6">KCTC 42964</strain>
    </source>
</reference>
<protein>
    <submittedName>
        <fullName evidence="5">Exonuclease domain-containing protein</fullName>
    </submittedName>
</protein>
<name>A0ABV7KXM4_9PROT</name>
<keyword evidence="2" id="KW-0378">Hydrolase</keyword>
<organism evidence="5 6">
    <name type="scientific">Marinibaculum pumilum</name>
    <dbReference type="NCBI Taxonomy" id="1766165"/>
    <lineage>
        <taxon>Bacteria</taxon>
        <taxon>Pseudomonadati</taxon>
        <taxon>Pseudomonadota</taxon>
        <taxon>Alphaproteobacteria</taxon>
        <taxon>Rhodospirillales</taxon>
        <taxon>Rhodospirillaceae</taxon>
        <taxon>Marinibaculum</taxon>
    </lineage>
</organism>
<sequence>MTTALVVLDLEFTAWEGSQARKWNGPNEHREIVQIGAVRMSRDRSGESHFETLVRPVRNPVLSDYFTALTGIAQADLDRRGRSFRAAWEAFLAFAGGRPVWAWGRDGEVVAENLLLAGMPLTGMPAVHDLRPLMARLVPATAALSSGQLAAHFGGPAGRPHDALEDARSVARALRLLGLWPESPTEPPPRIAPAPRRP</sequence>
<evidence type="ECO:0000256" key="1">
    <source>
        <dbReference type="ARBA" id="ARBA00022722"/>
    </source>
</evidence>
<dbReference type="EMBL" id="JBHRTR010000019">
    <property type="protein sequence ID" value="MFC3227067.1"/>
    <property type="molecule type" value="Genomic_DNA"/>
</dbReference>
<dbReference type="InterPro" id="IPR012337">
    <property type="entry name" value="RNaseH-like_sf"/>
</dbReference>
<dbReference type="InterPro" id="IPR013520">
    <property type="entry name" value="Ribonucl_H"/>
</dbReference>
<evidence type="ECO:0000256" key="3">
    <source>
        <dbReference type="ARBA" id="ARBA00022839"/>
    </source>
</evidence>
<dbReference type="Gene3D" id="3.30.420.10">
    <property type="entry name" value="Ribonuclease H-like superfamily/Ribonuclease H"/>
    <property type="match status" value="1"/>
</dbReference>
<keyword evidence="1" id="KW-0540">Nuclease</keyword>
<dbReference type="InterPro" id="IPR047201">
    <property type="entry name" value="ERI-1_3'hExo-like"/>
</dbReference>
<dbReference type="Proteomes" id="UP001595528">
    <property type="component" value="Unassembled WGS sequence"/>
</dbReference>
<accession>A0ABV7KXM4</accession>
<dbReference type="RefSeq" id="WP_379899228.1">
    <property type="nucleotide sequence ID" value="NZ_JBHRTR010000019.1"/>
</dbReference>
<dbReference type="GO" id="GO:0004527">
    <property type="term" value="F:exonuclease activity"/>
    <property type="evidence" value="ECO:0007669"/>
    <property type="project" value="UniProtKB-KW"/>
</dbReference>
<proteinExistence type="predicted"/>
<evidence type="ECO:0000259" key="4">
    <source>
        <dbReference type="SMART" id="SM00479"/>
    </source>
</evidence>
<dbReference type="SUPFAM" id="SSF53098">
    <property type="entry name" value="Ribonuclease H-like"/>
    <property type="match status" value="1"/>
</dbReference>
<evidence type="ECO:0000256" key="2">
    <source>
        <dbReference type="ARBA" id="ARBA00022801"/>
    </source>
</evidence>